<evidence type="ECO:0000313" key="2">
    <source>
        <dbReference type="EMBL" id="MBM6401506.1"/>
    </source>
</evidence>
<reference evidence="2" key="1">
    <citation type="submission" date="2021-02" db="EMBL/GenBank/DDBJ databases">
        <title>Phycicoccus sp. MQZ13P-5T, whole genome shotgun sequence.</title>
        <authorList>
            <person name="Tuo L."/>
        </authorList>
    </citation>
    <scope>NUCLEOTIDE SEQUENCE</scope>
    <source>
        <strain evidence="2">MQZ13P-5</strain>
    </source>
</reference>
<evidence type="ECO:0000313" key="3">
    <source>
        <dbReference type="Proteomes" id="UP001430172"/>
    </source>
</evidence>
<comment type="caution">
    <text evidence="2">The sequence shown here is derived from an EMBL/GenBank/DDBJ whole genome shotgun (WGS) entry which is preliminary data.</text>
</comment>
<keyword evidence="3" id="KW-1185">Reference proteome</keyword>
<evidence type="ECO:0000256" key="1">
    <source>
        <dbReference type="SAM" id="MobiDB-lite"/>
    </source>
</evidence>
<evidence type="ECO:0008006" key="4">
    <source>
        <dbReference type="Google" id="ProtNLM"/>
    </source>
</evidence>
<gene>
    <name evidence="2" type="ORF">JQN70_13990</name>
</gene>
<protein>
    <recommendedName>
        <fullName evidence="4">DNA-directed RNA polymerase specialized sigma24 family protein</fullName>
    </recommendedName>
</protein>
<dbReference type="RefSeq" id="WP_204131971.1">
    <property type="nucleotide sequence ID" value="NZ_JAFDVD010000015.1"/>
</dbReference>
<dbReference type="Proteomes" id="UP001430172">
    <property type="component" value="Unassembled WGS sequence"/>
</dbReference>
<feature type="region of interest" description="Disordered" evidence="1">
    <location>
        <begin position="226"/>
        <end position="245"/>
    </location>
</feature>
<dbReference type="EMBL" id="JAFDVD010000015">
    <property type="protein sequence ID" value="MBM6401506.1"/>
    <property type="molecule type" value="Genomic_DNA"/>
</dbReference>
<proteinExistence type="predicted"/>
<name>A0ABS2CNP3_9MICO</name>
<accession>A0ABS2CNP3</accession>
<sequence length="600" mass="60859">MTPPSAPGFRDFAEARWPDLEAVALVTTLDPVGARSATARALAALAGRWGTVVEEGRPTAEAQTALLALLARPLPASPDPVAVRAVLDGPGDHVPLALLDRVLAEEPAVRADLAAEAVWAWAPGAGARALGLPDADPALAGARARLVEAHRAARAADGLAPADEEVVADLCGLADRLAAAQPPAPDPDSLAAAVGPGARRRLLVAGGGTALAVGALAWWGTAGRGARSTAATSGPPPNADRTWTSTARWPARGRVGTDLEVQALVARSAPGGRVLLADDVLDGRVVVAAEAAGEASGTTLRLWTGPVGAAPTGLAEVPLVPGQVRGAADVVALGVPHGDAGVLVVLTGPGVERARYSLVARPTPLGGIRREWEDLPLTGGIGSVLLGQPAGPAARVRVGGWDGPLPRPRSWARVGRRGEDAFRDEVAAITGVPADRLRLGVRRSRLPDDLVLPTAPDSHLEARLLVATTPDGAVLRALLVTTADAAPRVVRGDGPLVVPADDAEAPFALRVDDDLGGRSTWVVTSPPRGATVQFRTADGTDRALGAAAPVVGHAAVVRVELAPGAAGARVVVRDADGTLVVDGPPLRGRDAYDLAPGDPA</sequence>
<organism evidence="2 3">
    <name type="scientific">Phycicoccus sonneratiae</name>
    <dbReference type="NCBI Taxonomy" id="2807628"/>
    <lineage>
        <taxon>Bacteria</taxon>
        <taxon>Bacillati</taxon>
        <taxon>Actinomycetota</taxon>
        <taxon>Actinomycetes</taxon>
        <taxon>Micrococcales</taxon>
        <taxon>Intrasporangiaceae</taxon>
        <taxon>Phycicoccus</taxon>
    </lineage>
</organism>